<proteinExistence type="predicted"/>
<dbReference type="EMBL" id="CAJNAQ010000005">
    <property type="protein sequence ID" value="CAE6500169.1"/>
    <property type="molecule type" value="Genomic_DNA"/>
</dbReference>
<keyword evidence="1" id="KW-0175">Coiled coil</keyword>
<reference evidence="2" key="1">
    <citation type="submission" date="2021-02" db="EMBL/GenBank/DDBJ databases">
        <authorList>
            <person name="Han P."/>
        </authorList>
    </citation>
    <scope>NUCLEOTIDE SEQUENCE</scope>
    <source>
        <strain evidence="2">Candidatus Nitrosotenuis uzonensis 5A</strain>
    </source>
</reference>
<feature type="coiled-coil region" evidence="1">
    <location>
        <begin position="206"/>
        <end position="373"/>
    </location>
</feature>
<comment type="caution">
    <text evidence="2">The sequence shown here is derived from an EMBL/GenBank/DDBJ whole genome shotgun (WGS) entry which is preliminary data.</text>
</comment>
<sequence>MRIHELLKYEWYIRKKGMATLTVEETRAFVEKLIATGNGDSGRLMHILNTINLGRKLYNSDQKYLDSKLANEIGLVQKIKTEEGLVAKVQRLITARAGDIGRLQFILESLQQGKSLYKSDRSYLEAKLGERINPESVLAQKEPEQTIDSLKSQVTLANQRIARLEHVLQDKSNQLETIQTASMAKVHQKPAAGAMPKGWSPPKQDLDQIRQQISAEQCNLEREKNKTDQLKIEQSKLMQIILDRKEFEKQLRIEQERLQQQIELERKAVKEQAALVEQIKLQEEELEKAKRERDAIVAKLHAEQTALSSQVAAERAKLAEQTRAAQKIQQEHEHLQAIKEEYEKVMQTAKSKEMELEAQVKMERSKLEQQEKILKQISNYEKYLESSRQKQALLAAKIAEQKDKLKKTSTSISQIEEDQHLLDAILAEKIALEQQIKLADSELKSIRKDKTLLERQLRTQKSTLSKIKKQETGKVKTLKQKKQVLAKQIRTEATQIKKIAKKLEKTPNPSSQ</sequence>
<feature type="coiled-coil region" evidence="1">
    <location>
        <begin position="147"/>
        <end position="181"/>
    </location>
</feature>
<protein>
    <submittedName>
        <fullName evidence="2">Uncharacterized protein</fullName>
    </submittedName>
</protein>
<evidence type="ECO:0000256" key="1">
    <source>
        <dbReference type="SAM" id="Coils"/>
    </source>
</evidence>
<gene>
    <name evidence="2" type="ORF">NUZ5A_50987</name>
</gene>
<dbReference type="AlphaFoldDB" id="A0A812F105"/>
<feature type="coiled-coil region" evidence="1">
    <location>
        <begin position="398"/>
        <end position="456"/>
    </location>
</feature>
<evidence type="ECO:0000313" key="2">
    <source>
        <dbReference type="EMBL" id="CAE6500169.1"/>
    </source>
</evidence>
<evidence type="ECO:0000313" key="3">
    <source>
        <dbReference type="Proteomes" id="UP000655759"/>
    </source>
</evidence>
<dbReference type="Proteomes" id="UP000655759">
    <property type="component" value="Unassembled WGS sequence"/>
</dbReference>
<organism evidence="2 3">
    <name type="scientific">Candidatus Nitrosotenuis uzonensis</name>
    <dbReference type="NCBI Taxonomy" id="1407055"/>
    <lineage>
        <taxon>Archaea</taxon>
        <taxon>Nitrososphaerota</taxon>
        <taxon>Candidatus Nitrosotenuis</taxon>
    </lineage>
</organism>
<accession>A0A812F105</accession>
<name>A0A812F105_9ARCH</name>